<dbReference type="PROSITE" id="PS51318">
    <property type="entry name" value="TAT"/>
    <property type="match status" value="1"/>
</dbReference>
<dbReference type="EMBL" id="BAABHK010000006">
    <property type="protein sequence ID" value="GAA4628992.1"/>
    <property type="molecule type" value="Genomic_DNA"/>
</dbReference>
<keyword evidence="3 9" id="KW-0378">Hydrolase</keyword>
<protein>
    <recommendedName>
        <fullName evidence="13">Endo-polygalacturonase</fullName>
    </recommendedName>
</protein>
<keyword evidence="6 9" id="KW-0326">Glycosidase</keyword>
<dbReference type="Proteomes" id="UP001501442">
    <property type="component" value="Unassembled WGS sequence"/>
</dbReference>
<comment type="similarity">
    <text evidence="1 9">Belongs to the glycosyl hydrolase 28 family.</text>
</comment>
<dbReference type="SMART" id="SM00710">
    <property type="entry name" value="PbH1"/>
    <property type="match status" value="4"/>
</dbReference>
<dbReference type="InterPro" id="IPR000743">
    <property type="entry name" value="Glyco_hydro_28"/>
</dbReference>
<evidence type="ECO:0000256" key="6">
    <source>
        <dbReference type="ARBA" id="ARBA00023295"/>
    </source>
</evidence>
<evidence type="ECO:0000256" key="3">
    <source>
        <dbReference type="ARBA" id="ARBA00022801"/>
    </source>
</evidence>
<dbReference type="SUPFAM" id="SSF51126">
    <property type="entry name" value="Pectin lyase-like"/>
    <property type="match status" value="1"/>
</dbReference>
<organism evidence="11 12">
    <name type="scientific">Actinoallomurus vinaceus</name>
    <dbReference type="NCBI Taxonomy" id="1080074"/>
    <lineage>
        <taxon>Bacteria</taxon>
        <taxon>Bacillati</taxon>
        <taxon>Actinomycetota</taxon>
        <taxon>Actinomycetes</taxon>
        <taxon>Streptosporangiales</taxon>
        <taxon>Thermomonosporaceae</taxon>
        <taxon>Actinoallomurus</taxon>
    </lineage>
</organism>
<evidence type="ECO:0000313" key="12">
    <source>
        <dbReference type="Proteomes" id="UP001501442"/>
    </source>
</evidence>
<keyword evidence="10" id="KW-0732">Signal</keyword>
<evidence type="ECO:0000256" key="2">
    <source>
        <dbReference type="ARBA" id="ARBA00022737"/>
    </source>
</evidence>
<comment type="caution">
    <text evidence="11">The sequence shown here is derived from an EMBL/GenBank/DDBJ whole genome shotgun (WGS) entry which is preliminary data.</text>
</comment>
<dbReference type="Gene3D" id="2.160.20.10">
    <property type="entry name" value="Single-stranded right-handed beta-helix, Pectin lyase-like"/>
    <property type="match status" value="1"/>
</dbReference>
<dbReference type="InterPro" id="IPR006626">
    <property type="entry name" value="PbH1"/>
</dbReference>
<evidence type="ECO:0000256" key="9">
    <source>
        <dbReference type="RuleBase" id="RU361169"/>
    </source>
</evidence>
<dbReference type="PANTHER" id="PTHR31736:SF9">
    <property type="entry name" value="ENDO-XYLOGALACTURONAN HYDROLASE A-RELATED"/>
    <property type="match status" value="1"/>
</dbReference>
<comment type="function">
    <text evidence="8">Pectinolytic enzyme involved in the degradation of xylogalacturonan (xga), a galacturonan backbone heavily substituted with xylose, and which is one important component of the hairy regions of pectin. Activity requires a galacturonic acid backbone substituted with xylose.</text>
</comment>
<keyword evidence="2" id="KW-0677">Repeat</keyword>
<feature type="chain" id="PRO_5047201812" description="Endo-polygalacturonase" evidence="10">
    <location>
        <begin position="33"/>
        <end position="505"/>
    </location>
</feature>
<evidence type="ECO:0000313" key="11">
    <source>
        <dbReference type="EMBL" id="GAA4628992.1"/>
    </source>
</evidence>
<keyword evidence="7" id="KW-0624">Polysaccharide degradation</keyword>
<feature type="signal peptide" evidence="10">
    <location>
        <begin position="1"/>
        <end position="32"/>
    </location>
</feature>
<gene>
    <name evidence="11" type="ORF">GCM10023196_047760</name>
</gene>
<dbReference type="InterPro" id="IPR006311">
    <property type="entry name" value="TAT_signal"/>
</dbReference>
<evidence type="ECO:0000256" key="8">
    <source>
        <dbReference type="ARBA" id="ARBA00037278"/>
    </source>
</evidence>
<keyword evidence="12" id="KW-1185">Reference proteome</keyword>
<evidence type="ECO:0008006" key="13">
    <source>
        <dbReference type="Google" id="ProtNLM"/>
    </source>
</evidence>
<dbReference type="Pfam" id="PF00295">
    <property type="entry name" value="Glyco_hydro_28"/>
    <property type="match status" value="1"/>
</dbReference>
<evidence type="ECO:0000256" key="5">
    <source>
        <dbReference type="ARBA" id="ARBA00023277"/>
    </source>
</evidence>
<dbReference type="PANTHER" id="PTHR31736">
    <property type="match status" value="1"/>
</dbReference>
<keyword evidence="4" id="KW-0325">Glycoprotein</keyword>
<dbReference type="InterPro" id="IPR011050">
    <property type="entry name" value="Pectin_lyase_fold/virulence"/>
</dbReference>
<evidence type="ECO:0000256" key="4">
    <source>
        <dbReference type="ARBA" id="ARBA00023180"/>
    </source>
</evidence>
<evidence type="ECO:0000256" key="10">
    <source>
        <dbReference type="SAM" id="SignalP"/>
    </source>
</evidence>
<dbReference type="InterPro" id="IPR012334">
    <property type="entry name" value="Pectin_lyas_fold"/>
</dbReference>
<name>A0ABP8UCK9_9ACTN</name>
<evidence type="ECO:0000256" key="1">
    <source>
        <dbReference type="ARBA" id="ARBA00008834"/>
    </source>
</evidence>
<sequence>MNAYMSRRTALRTAGAAVLAGHLAGTPGTARAADDEADASLVTYPVPNGAPVNDSFVVKVRTPRGRRRTLGVYLATLNLINTTTGTGQTQNSSMAYFDFTGSVEVSVTYTKGRIHSARIRPDSYGIQPRVHGDTLTFTLTEPRNVVIQVNDDIFDCVHLLTNTVETDVPHPDDPNVIYFGPGVHTTADGTVTVPSGSTVYLAGGAVLKSRVVFSNVQNARLIGRGVIWAAPGGGVTAEYSSDITIDGVTMLDPNGYAVTAGQVTGLTIRNLRAFSAKGNGDGIDLFSCKNAVIDGVFMRNADDCVAIYNHRWNYYGDSSDITVKNSTLWADVAHPINVGTHGNSDSPETLSGLTFSNIDILDHREPQMLYQGCIALNPGDSNLIKNVRCEDIRVEDFRQGQLINMRIMYNTKYNTSPGRGIESVYIKNLRYTGTHANPSVLVGYDDEHLIKDVTFENLVVNGTVIADSMKKPSWYLTSDFVPMYANEHVTGLRFITTAEAQAARS</sequence>
<reference evidence="12" key="1">
    <citation type="journal article" date="2019" name="Int. J. Syst. Evol. Microbiol.">
        <title>The Global Catalogue of Microorganisms (GCM) 10K type strain sequencing project: providing services to taxonomists for standard genome sequencing and annotation.</title>
        <authorList>
            <consortium name="The Broad Institute Genomics Platform"/>
            <consortium name="The Broad Institute Genome Sequencing Center for Infectious Disease"/>
            <person name="Wu L."/>
            <person name="Ma J."/>
        </authorList>
    </citation>
    <scope>NUCLEOTIDE SEQUENCE [LARGE SCALE GENOMIC DNA]</scope>
    <source>
        <strain evidence="12">JCM 17939</strain>
    </source>
</reference>
<keyword evidence="5" id="KW-0119">Carbohydrate metabolism</keyword>
<evidence type="ECO:0000256" key="7">
    <source>
        <dbReference type="ARBA" id="ARBA00023326"/>
    </source>
</evidence>
<dbReference type="RefSeq" id="WP_345433181.1">
    <property type="nucleotide sequence ID" value="NZ_BAABHK010000006.1"/>
</dbReference>
<accession>A0ABP8UCK9</accession>
<proteinExistence type="inferred from homology"/>